<evidence type="ECO:0000313" key="2">
    <source>
        <dbReference type="Proteomes" id="UP001419084"/>
    </source>
</evidence>
<dbReference type="InterPro" id="IPR036086">
    <property type="entry name" value="ParB/Sulfiredoxin_sf"/>
</dbReference>
<evidence type="ECO:0008006" key="3">
    <source>
        <dbReference type="Google" id="ProtNLM"/>
    </source>
</evidence>
<organism evidence="1 2">
    <name type="scientific">Lacrimispora amygdalina</name>
    <dbReference type="NCBI Taxonomy" id="253257"/>
    <lineage>
        <taxon>Bacteria</taxon>
        <taxon>Bacillati</taxon>
        <taxon>Bacillota</taxon>
        <taxon>Clostridia</taxon>
        <taxon>Lachnospirales</taxon>
        <taxon>Lachnospiraceae</taxon>
        <taxon>Lacrimispora</taxon>
    </lineage>
</organism>
<evidence type="ECO:0000313" key="1">
    <source>
        <dbReference type="EMBL" id="GLB30048.1"/>
    </source>
</evidence>
<protein>
    <recommendedName>
        <fullName evidence="3">ParB/Sulfiredoxin domain-containing protein</fullName>
    </recommendedName>
</protein>
<keyword evidence="2" id="KW-1185">Reference proteome</keyword>
<dbReference type="EMBL" id="BRPJ01000033">
    <property type="protein sequence ID" value="GLB30048.1"/>
    <property type="molecule type" value="Genomic_DNA"/>
</dbReference>
<comment type="caution">
    <text evidence="1">The sequence shown here is derived from an EMBL/GenBank/DDBJ whole genome shotgun (WGS) entry which is preliminary data.</text>
</comment>
<gene>
    <name evidence="1" type="ORF">LAD12857_19710</name>
</gene>
<dbReference type="RefSeq" id="WP_346065171.1">
    <property type="nucleotide sequence ID" value="NZ_BRPJ01000033.1"/>
</dbReference>
<proteinExistence type="predicted"/>
<reference evidence="1 2" key="1">
    <citation type="journal article" date="2024" name="Int. J. Syst. Evol. Microbiol.">
        <title>Lacrimispora brassicae sp. nov. isolated from fermented cabbage, and proposal of Clostridium indicum Gundawar et al. 2019 and Clostridium methoxybenzovorans Mechichi et al. 1999 as heterotypic synonyms of Lacrimispora amygdalina (Parshina et al. 2003) Haas and Blanchard 2020 and Lacrimispora indolis (McClung and McCoy 1957) Haas and Blanchard 2020, respectively.</title>
        <authorList>
            <person name="Kobayashi H."/>
            <person name="Tanizawa Y."/>
            <person name="Sakamoto M."/>
            <person name="Ohkuma M."/>
            <person name="Tohno M."/>
        </authorList>
    </citation>
    <scope>NUCLEOTIDE SEQUENCE [LARGE SCALE GENOMIC DNA]</scope>
    <source>
        <strain evidence="1 2">DSM 12857</strain>
    </source>
</reference>
<dbReference type="Proteomes" id="UP001419084">
    <property type="component" value="Unassembled WGS sequence"/>
</dbReference>
<accession>A0ABQ5M536</accession>
<name>A0ABQ5M536_9FIRM</name>
<sequence>MIKPYLYNLNIDHEFKHLTPDMMQEEYEKLEGAIVASGCREPIIVWNDYIIDGHTRYNICHKWSIPFAVSSIHFSSREDTISWICRRQLEKKHITGIMRRYLLGKCFIAEKGITGRNYEGTDMQGKSLNPHYITAIDLGSKYDISHHTIYKYGMMANAFDLIFQKEPALPHRILSGQIKISYENIVILSKLSKDKLRSLNRYLADSQQDHILLSDIEHEIQCKASTPQYSEIPVTPEPSFPIKAAIKEMPQYDPDAETSSLALTIPSWISTMERTQSKANLQLITTKARIQIKQQLFNLCHTTEILLNAIKEYE</sequence>
<dbReference type="SUPFAM" id="SSF110849">
    <property type="entry name" value="ParB/Sulfiredoxin"/>
    <property type="match status" value="1"/>
</dbReference>